<evidence type="ECO:0000313" key="3">
    <source>
        <dbReference type="EMBL" id="KDN64670.1"/>
    </source>
</evidence>
<dbReference type="AlphaFoldDB" id="A0A066XFC0"/>
<dbReference type="HOGENOM" id="CLU_2096742_0_0_1"/>
<gene>
    <name evidence="3" type="ORF">CSUB01_04308</name>
</gene>
<keyword evidence="2" id="KW-0472">Membrane</keyword>
<dbReference type="eggNOG" id="ENOG502T4EK">
    <property type="taxonomic scope" value="Eukaryota"/>
</dbReference>
<evidence type="ECO:0008006" key="5">
    <source>
        <dbReference type="Google" id="ProtNLM"/>
    </source>
</evidence>
<dbReference type="Proteomes" id="UP000027238">
    <property type="component" value="Unassembled WGS sequence"/>
</dbReference>
<name>A0A066XFC0_COLSU</name>
<dbReference type="EMBL" id="JMSE01001107">
    <property type="protein sequence ID" value="KDN64670.1"/>
    <property type="molecule type" value="Genomic_DNA"/>
</dbReference>
<dbReference type="STRING" id="1173701.A0A066XFC0"/>
<keyword evidence="4" id="KW-1185">Reference proteome</keyword>
<evidence type="ECO:0000256" key="2">
    <source>
        <dbReference type="SAM" id="Phobius"/>
    </source>
</evidence>
<organism evidence="3 4">
    <name type="scientific">Colletotrichum sublineola</name>
    <name type="common">Sorghum anthracnose fungus</name>
    <dbReference type="NCBI Taxonomy" id="1173701"/>
    <lineage>
        <taxon>Eukaryota</taxon>
        <taxon>Fungi</taxon>
        <taxon>Dikarya</taxon>
        <taxon>Ascomycota</taxon>
        <taxon>Pezizomycotina</taxon>
        <taxon>Sordariomycetes</taxon>
        <taxon>Hypocreomycetidae</taxon>
        <taxon>Glomerellales</taxon>
        <taxon>Glomerellaceae</taxon>
        <taxon>Colletotrichum</taxon>
        <taxon>Colletotrichum graminicola species complex</taxon>
    </lineage>
</organism>
<accession>A0A066XFC0</accession>
<dbReference type="OrthoDB" id="444631at2759"/>
<feature type="transmembrane region" description="Helical" evidence="2">
    <location>
        <begin position="7"/>
        <end position="30"/>
    </location>
</feature>
<feature type="compositionally biased region" description="Polar residues" evidence="1">
    <location>
        <begin position="90"/>
        <end position="116"/>
    </location>
</feature>
<evidence type="ECO:0000256" key="1">
    <source>
        <dbReference type="SAM" id="MobiDB-lite"/>
    </source>
</evidence>
<protein>
    <recommendedName>
        <fullName evidence="5">Integral membrane protein</fullName>
    </recommendedName>
</protein>
<evidence type="ECO:0000313" key="4">
    <source>
        <dbReference type="Proteomes" id="UP000027238"/>
    </source>
</evidence>
<keyword evidence="2" id="KW-0812">Transmembrane</keyword>
<comment type="caution">
    <text evidence="3">The sequence shown here is derived from an EMBL/GenBank/DDBJ whole genome shotgun (WGS) entry which is preliminary data.</text>
</comment>
<feature type="transmembrane region" description="Helical" evidence="2">
    <location>
        <begin position="42"/>
        <end position="63"/>
    </location>
</feature>
<feature type="region of interest" description="Disordered" evidence="1">
    <location>
        <begin position="82"/>
        <end position="116"/>
    </location>
</feature>
<keyword evidence="2" id="KW-1133">Transmembrane helix</keyword>
<sequence length="116" mass="12231">MSKAQKISAAVTFAIGLVNISVTIARWFVVQAVFTPVPALNTGAALAVADGHIGLIVSTLPSLRPYLRIWRKSAESWRSRFSSASEHSSKGVSLSTSQGEPTARTSSSEAKGTENA</sequence>
<reference evidence="4" key="1">
    <citation type="journal article" date="2014" name="Genome Announc.">
        <title>Draft genome sequence of Colletotrichum sublineola, a destructive pathogen of cultivated sorghum.</title>
        <authorList>
            <person name="Baroncelli R."/>
            <person name="Sanz-Martin J.M."/>
            <person name="Rech G.E."/>
            <person name="Sukno S.A."/>
            <person name="Thon M.R."/>
        </authorList>
    </citation>
    <scope>NUCLEOTIDE SEQUENCE [LARGE SCALE GENOMIC DNA]</scope>
    <source>
        <strain evidence="4">TX430BB</strain>
    </source>
</reference>
<proteinExistence type="predicted"/>